<evidence type="ECO:0000256" key="3">
    <source>
        <dbReference type="ARBA" id="ARBA00022801"/>
    </source>
</evidence>
<evidence type="ECO:0000313" key="8">
    <source>
        <dbReference type="Proteomes" id="UP000660024"/>
    </source>
</evidence>
<dbReference type="Gene3D" id="3.40.140.10">
    <property type="entry name" value="Cytidine Deaminase, domain 2"/>
    <property type="match status" value="1"/>
</dbReference>
<keyword evidence="2" id="KW-0479">Metal-binding</keyword>
<sequence>MILKIEKIGLSLEAELLNKLLEIGKTHYQKEFGGFLIGYYSEDNRHLHITDTVLPKRYQASKYSFERSTEGIENEFTEFYTGTPIKIYIGEWHTHPNNSPIPSATDISAINTIINNKNTSIANPVLLIIGYSKNTVDFGFYVWFENNLYKYD</sequence>
<accession>A0ABS1BM59</accession>
<evidence type="ECO:0000256" key="1">
    <source>
        <dbReference type="ARBA" id="ARBA00022670"/>
    </source>
</evidence>
<comment type="caution">
    <text evidence="7">The sequence shown here is derived from an EMBL/GenBank/DDBJ whole genome shotgun (WGS) entry which is preliminary data.</text>
</comment>
<gene>
    <name evidence="7" type="ORF">I5M32_13450</name>
</gene>
<name>A0ABS1BM59_9SPHI</name>
<dbReference type="Proteomes" id="UP000660024">
    <property type="component" value="Unassembled WGS sequence"/>
</dbReference>
<evidence type="ECO:0000313" key="7">
    <source>
        <dbReference type="EMBL" id="MBK0383968.1"/>
    </source>
</evidence>
<keyword evidence="5" id="KW-0482">Metalloprotease</keyword>
<evidence type="ECO:0000256" key="5">
    <source>
        <dbReference type="ARBA" id="ARBA00023049"/>
    </source>
</evidence>
<evidence type="ECO:0000259" key="6">
    <source>
        <dbReference type="Pfam" id="PF14464"/>
    </source>
</evidence>
<organism evidence="7 8">
    <name type="scientific">Pedobacter segetis</name>
    <dbReference type="NCBI Taxonomy" id="2793069"/>
    <lineage>
        <taxon>Bacteria</taxon>
        <taxon>Pseudomonadati</taxon>
        <taxon>Bacteroidota</taxon>
        <taxon>Sphingobacteriia</taxon>
        <taxon>Sphingobacteriales</taxon>
        <taxon>Sphingobacteriaceae</taxon>
        <taxon>Pedobacter</taxon>
    </lineage>
</organism>
<keyword evidence="8" id="KW-1185">Reference proteome</keyword>
<dbReference type="Pfam" id="PF14464">
    <property type="entry name" value="Prok-JAB"/>
    <property type="match status" value="1"/>
</dbReference>
<dbReference type="RefSeq" id="WP_200587247.1">
    <property type="nucleotide sequence ID" value="NZ_JAEHFY010000020.1"/>
</dbReference>
<dbReference type="SUPFAM" id="SSF102712">
    <property type="entry name" value="JAB1/MPN domain"/>
    <property type="match status" value="1"/>
</dbReference>
<evidence type="ECO:0000256" key="2">
    <source>
        <dbReference type="ARBA" id="ARBA00022723"/>
    </source>
</evidence>
<dbReference type="InterPro" id="IPR028090">
    <property type="entry name" value="JAB_dom_prok"/>
</dbReference>
<protein>
    <submittedName>
        <fullName evidence="7">Mov34/MPN/PAD-1 family protein</fullName>
    </submittedName>
</protein>
<reference evidence="7 8" key="1">
    <citation type="submission" date="2020-12" db="EMBL/GenBank/DDBJ databases">
        <title>Bacterial novel species Pedobacter sp. SD-b isolated from soil.</title>
        <authorList>
            <person name="Jung H.-Y."/>
        </authorList>
    </citation>
    <scope>NUCLEOTIDE SEQUENCE [LARGE SCALE GENOMIC DNA]</scope>
    <source>
        <strain evidence="7 8">SD-b</strain>
    </source>
</reference>
<keyword evidence="3" id="KW-0378">Hydrolase</keyword>
<dbReference type="EMBL" id="JAEHFY010000020">
    <property type="protein sequence ID" value="MBK0383968.1"/>
    <property type="molecule type" value="Genomic_DNA"/>
</dbReference>
<evidence type="ECO:0000256" key="4">
    <source>
        <dbReference type="ARBA" id="ARBA00022833"/>
    </source>
</evidence>
<keyword evidence="4" id="KW-0862">Zinc</keyword>
<proteinExistence type="predicted"/>
<feature type="domain" description="JAB" evidence="6">
    <location>
        <begin position="14"/>
        <end position="131"/>
    </location>
</feature>
<keyword evidence="1" id="KW-0645">Protease</keyword>